<dbReference type="Proteomes" id="UP000261032">
    <property type="component" value="Unassembled WGS sequence"/>
</dbReference>
<sequence>MEKLQKNKLNLIILGIVLAFVLLISMIFVSNYNSVVRLEEEINESSGNIEVSQKRRMDLIPNYVDSVQDYKKFEKETLEEITKARSQSDNGDVEGAAKTLSLVVEKYPDLKSSDLYKNLQFELATTENDIASYRRVYNADVKDYNKKIKSFPTNVILDIMGYESKDFEFTKYENNAIDSPDNLFE</sequence>
<dbReference type="RefSeq" id="WP_117582628.1">
    <property type="nucleotide sequence ID" value="NZ_JAQEEX010000050.1"/>
</dbReference>
<evidence type="ECO:0000256" key="5">
    <source>
        <dbReference type="ARBA" id="ARBA00023136"/>
    </source>
</evidence>
<dbReference type="SUPFAM" id="SSF140478">
    <property type="entry name" value="LemA-like"/>
    <property type="match status" value="1"/>
</dbReference>
<organism evidence="7 8">
    <name type="scientific">Thomasclavelia ramosa</name>
    <dbReference type="NCBI Taxonomy" id="1547"/>
    <lineage>
        <taxon>Bacteria</taxon>
        <taxon>Bacillati</taxon>
        <taxon>Bacillota</taxon>
        <taxon>Erysipelotrichia</taxon>
        <taxon>Erysipelotrichales</taxon>
        <taxon>Coprobacillaceae</taxon>
        <taxon>Thomasclavelia</taxon>
    </lineage>
</organism>
<dbReference type="PANTHER" id="PTHR34478">
    <property type="entry name" value="PROTEIN LEMA"/>
    <property type="match status" value="1"/>
</dbReference>
<evidence type="ECO:0000256" key="3">
    <source>
        <dbReference type="ARBA" id="ARBA00022692"/>
    </source>
</evidence>
<accession>A0A3E3E7I8</accession>
<dbReference type="AlphaFoldDB" id="A0A3E3E7I8"/>
<reference evidence="7 8" key="1">
    <citation type="submission" date="2018-08" db="EMBL/GenBank/DDBJ databases">
        <title>A genome reference for cultivated species of the human gut microbiota.</title>
        <authorList>
            <person name="Zou Y."/>
            <person name="Xue W."/>
            <person name="Luo G."/>
        </authorList>
    </citation>
    <scope>NUCLEOTIDE SEQUENCE [LARGE SCALE GENOMIC DNA]</scope>
    <source>
        <strain evidence="7 8">OM06-4</strain>
    </source>
</reference>
<keyword evidence="3 6" id="KW-0812">Transmembrane</keyword>
<keyword evidence="4 6" id="KW-1133">Transmembrane helix</keyword>
<feature type="transmembrane region" description="Helical" evidence="6">
    <location>
        <begin position="9"/>
        <end position="29"/>
    </location>
</feature>
<evidence type="ECO:0000313" key="7">
    <source>
        <dbReference type="EMBL" id="RGD77444.1"/>
    </source>
</evidence>
<gene>
    <name evidence="7" type="ORF">DXB93_17970</name>
</gene>
<keyword evidence="5 6" id="KW-0472">Membrane</keyword>
<name>A0A3E3E7I8_9FIRM</name>
<proteinExistence type="inferred from homology"/>
<dbReference type="PANTHER" id="PTHR34478:SF1">
    <property type="entry name" value="PROTEIN LEMA"/>
    <property type="match status" value="1"/>
</dbReference>
<comment type="caution">
    <text evidence="7">The sequence shown here is derived from an EMBL/GenBank/DDBJ whole genome shotgun (WGS) entry which is preliminary data.</text>
</comment>
<evidence type="ECO:0000256" key="1">
    <source>
        <dbReference type="ARBA" id="ARBA00004167"/>
    </source>
</evidence>
<protein>
    <submittedName>
        <fullName evidence="7">LemA family protein</fullName>
    </submittedName>
</protein>
<dbReference type="InterPro" id="IPR007156">
    <property type="entry name" value="MamQ_LemA"/>
</dbReference>
<evidence type="ECO:0000256" key="4">
    <source>
        <dbReference type="ARBA" id="ARBA00022989"/>
    </source>
</evidence>
<evidence type="ECO:0000256" key="6">
    <source>
        <dbReference type="SAM" id="Phobius"/>
    </source>
</evidence>
<dbReference type="InterPro" id="IPR023353">
    <property type="entry name" value="LemA-like_dom_sf"/>
</dbReference>
<comment type="subcellular location">
    <subcellularLocation>
        <location evidence="1">Membrane</location>
        <topology evidence="1">Single-pass membrane protein</topology>
    </subcellularLocation>
</comment>
<evidence type="ECO:0000313" key="8">
    <source>
        <dbReference type="Proteomes" id="UP000261032"/>
    </source>
</evidence>
<evidence type="ECO:0000256" key="2">
    <source>
        <dbReference type="ARBA" id="ARBA00008854"/>
    </source>
</evidence>
<dbReference type="Gene3D" id="1.20.1440.20">
    <property type="entry name" value="LemA-like domain"/>
    <property type="match status" value="1"/>
</dbReference>
<dbReference type="Pfam" id="PF04011">
    <property type="entry name" value="LemA"/>
    <property type="match status" value="1"/>
</dbReference>
<comment type="similarity">
    <text evidence="2">Belongs to the LemA family.</text>
</comment>
<dbReference type="EMBL" id="QUSL01000056">
    <property type="protein sequence ID" value="RGD77444.1"/>
    <property type="molecule type" value="Genomic_DNA"/>
</dbReference>
<dbReference type="GO" id="GO:0016020">
    <property type="term" value="C:membrane"/>
    <property type="evidence" value="ECO:0007669"/>
    <property type="project" value="UniProtKB-SubCell"/>
</dbReference>